<evidence type="ECO:0000313" key="1">
    <source>
        <dbReference type="EMBL" id="RPA97187.1"/>
    </source>
</evidence>
<evidence type="ECO:0000313" key="2">
    <source>
        <dbReference type="Proteomes" id="UP000276215"/>
    </source>
</evidence>
<sequence>MDLIPCDICTILMTPAAEVANHLPGNSSSAHLFSKINAPRQSFIPPSITISAGKQSQEGHRTGNGEGRKFSALETYEEQRLKQQENAYETPIAVRNPTGWPAILRRHDQRVDNEGGGFKSLYDKQLLRGINDEDFSPPHSSDAWLSPLSGHQASNIPPFLAIAPATPTGFGHNAAHTTPFAPRTLSISQTIARETAVEKNSIEQILSNLQTQCVICWCTGRSDCHGDVFDCPLMQEAVTLADFQDFKKNFKFESYSCCFMCLIPYKMCRAESNNLQRCGGRYKDILLPLLAFLFKSPNHQDRLGQYIG</sequence>
<accession>A0A3N4JIV5</accession>
<keyword evidence="2" id="KW-1185">Reference proteome</keyword>
<organism evidence="1 2">
    <name type="scientific">Choiromyces venosus 120613-1</name>
    <dbReference type="NCBI Taxonomy" id="1336337"/>
    <lineage>
        <taxon>Eukaryota</taxon>
        <taxon>Fungi</taxon>
        <taxon>Dikarya</taxon>
        <taxon>Ascomycota</taxon>
        <taxon>Pezizomycotina</taxon>
        <taxon>Pezizomycetes</taxon>
        <taxon>Pezizales</taxon>
        <taxon>Tuberaceae</taxon>
        <taxon>Choiromyces</taxon>
    </lineage>
</organism>
<dbReference type="Proteomes" id="UP000276215">
    <property type="component" value="Unassembled WGS sequence"/>
</dbReference>
<dbReference type="EMBL" id="ML120407">
    <property type="protein sequence ID" value="RPA97187.1"/>
    <property type="molecule type" value="Genomic_DNA"/>
</dbReference>
<gene>
    <name evidence="1" type="ORF">L873DRAFT_1920931</name>
</gene>
<name>A0A3N4JIV5_9PEZI</name>
<dbReference type="AlphaFoldDB" id="A0A3N4JIV5"/>
<proteinExistence type="predicted"/>
<reference evidence="1 2" key="1">
    <citation type="journal article" date="2018" name="Nat. Ecol. Evol.">
        <title>Pezizomycetes genomes reveal the molecular basis of ectomycorrhizal truffle lifestyle.</title>
        <authorList>
            <person name="Murat C."/>
            <person name="Payen T."/>
            <person name="Noel B."/>
            <person name="Kuo A."/>
            <person name="Morin E."/>
            <person name="Chen J."/>
            <person name="Kohler A."/>
            <person name="Krizsan K."/>
            <person name="Balestrini R."/>
            <person name="Da Silva C."/>
            <person name="Montanini B."/>
            <person name="Hainaut M."/>
            <person name="Levati E."/>
            <person name="Barry K.W."/>
            <person name="Belfiori B."/>
            <person name="Cichocki N."/>
            <person name="Clum A."/>
            <person name="Dockter R.B."/>
            <person name="Fauchery L."/>
            <person name="Guy J."/>
            <person name="Iotti M."/>
            <person name="Le Tacon F."/>
            <person name="Lindquist E.A."/>
            <person name="Lipzen A."/>
            <person name="Malagnac F."/>
            <person name="Mello A."/>
            <person name="Molinier V."/>
            <person name="Miyauchi S."/>
            <person name="Poulain J."/>
            <person name="Riccioni C."/>
            <person name="Rubini A."/>
            <person name="Sitrit Y."/>
            <person name="Splivallo R."/>
            <person name="Traeger S."/>
            <person name="Wang M."/>
            <person name="Zifcakova L."/>
            <person name="Wipf D."/>
            <person name="Zambonelli A."/>
            <person name="Paolocci F."/>
            <person name="Nowrousian M."/>
            <person name="Ottonello S."/>
            <person name="Baldrian P."/>
            <person name="Spatafora J.W."/>
            <person name="Henrissat B."/>
            <person name="Nagy L.G."/>
            <person name="Aury J.M."/>
            <person name="Wincker P."/>
            <person name="Grigoriev I.V."/>
            <person name="Bonfante P."/>
            <person name="Martin F.M."/>
        </authorList>
    </citation>
    <scope>NUCLEOTIDE SEQUENCE [LARGE SCALE GENOMIC DNA]</scope>
    <source>
        <strain evidence="1 2">120613-1</strain>
    </source>
</reference>
<protein>
    <submittedName>
        <fullName evidence="1">Uncharacterized protein</fullName>
    </submittedName>
</protein>